<reference evidence="1 5" key="2">
    <citation type="submission" date="2019-09" db="EMBL/GenBank/DDBJ databases">
        <authorList>
            <person name="Geng P."/>
            <person name="Wan X."/>
            <person name="Zhou G."/>
            <person name="Yuan Z."/>
            <person name="Hu X."/>
        </authorList>
    </citation>
    <scope>NUCLEOTIDE SEQUENCE [LARGE SCALE GENOMIC DNA]</scope>
    <source>
        <strain evidence="1 5">EFR-4</strain>
    </source>
</reference>
<evidence type="ECO:0000313" key="3">
    <source>
        <dbReference type="EMBL" id="SME39008.1"/>
    </source>
</evidence>
<gene>
    <name evidence="3" type="ORF">BACERE00174_05151</name>
    <name evidence="1" type="ORF">FYW06_04955</name>
    <name evidence="2" type="ORF">P6U22_05670</name>
</gene>
<evidence type="ECO:0000313" key="4">
    <source>
        <dbReference type="Proteomes" id="UP000194422"/>
    </source>
</evidence>
<evidence type="ECO:0000313" key="6">
    <source>
        <dbReference type="Proteomes" id="UP001221338"/>
    </source>
</evidence>
<organism evidence="1 5">
    <name type="scientific">Bacillus paranthracis</name>
    <dbReference type="NCBI Taxonomy" id="2026186"/>
    <lineage>
        <taxon>Bacteria</taxon>
        <taxon>Bacillati</taxon>
        <taxon>Bacillota</taxon>
        <taxon>Bacilli</taxon>
        <taxon>Bacillales</taxon>
        <taxon>Bacillaceae</taxon>
        <taxon>Bacillus</taxon>
        <taxon>Bacillus cereus group</taxon>
    </lineage>
</organism>
<dbReference type="Proteomes" id="UP000325411">
    <property type="component" value="Unassembled WGS sequence"/>
</dbReference>
<dbReference type="Proteomes" id="UP001221338">
    <property type="component" value="Unassembled WGS sequence"/>
</dbReference>
<sequence length="406" mass="45497">MFSNFKQAFKKDESTTSNIPQAVLDALSEELPRGLKYVPLDDHHIKAVPEEGEEIKITISNLKIKLPNGLKLNSPDELQEFLYRTQQTVQTDGENIKINGETKPLTELVKKPFQPQKNIVGKYDIVPEPFPEPKPLEVVYEEKGITEVFHIKREPLADMKKSLFKTVDPGPLEIILTLDEEANNIIVNINLMLSKAVDIEEIIAAIKLYIGFLNGKIKLAGGIQTPIMSETDGKGAIEDALRYWEKVSAISEKLDVKFNPQEGIDEEGLLLINQLYKSLIENLPYKMPVTINNFTTTTSEGLNTSEFSPGSSMAFQYTNTENVTLYGATFTIFNAVALLNCKIKGIEPVEPNKYKFNIEPAYGDSIMQASKHFTSKEELDKFFSPPSSALEALSKAEELYENKPSN</sequence>
<protein>
    <submittedName>
        <fullName evidence="2">Abortive infection system toxin AbiGii family protein</fullName>
    </submittedName>
    <submittedName>
        <fullName evidence="1">Abortive phage resistance protein</fullName>
    </submittedName>
</protein>
<accession>A0A5M9H3G3</accession>
<evidence type="ECO:0000313" key="5">
    <source>
        <dbReference type="Proteomes" id="UP000325411"/>
    </source>
</evidence>
<keyword evidence="6" id="KW-1185">Reference proteome</keyword>
<dbReference type="EMBL" id="FWYW01000092">
    <property type="protein sequence ID" value="SME39008.1"/>
    <property type="molecule type" value="Genomic_DNA"/>
</dbReference>
<evidence type="ECO:0000313" key="1">
    <source>
        <dbReference type="EMBL" id="KAA8481160.1"/>
    </source>
</evidence>
<dbReference type="AlphaFoldDB" id="A0A5M9H3G3"/>
<comment type="caution">
    <text evidence="1">The sequence shown here is derived from an EMBL/GenBank/DDBJ whole genome shotgun (WGS) entry which is preliminary data.</text>
</comment>
<evidence type="ECO:0000313" key="2">
    <source>
        <dbReference type="EMBL" id="MDG0940690.1"/>
    </source>
</evidence>
<name>A0A5M9H3G3_9BACI</name>
<reference evidence="2 6" key="3">
    <citation type="submission" date="2023-03" db="EMBL/GenBank/DDBJ databases">
        <title>Genetic diversity of Bacillus cereus sensu lato isolates from Slovenia.</title>
        <authorList>
            <person name="Abdelli M."/>
        </authorList>
    </citation>
    <scope>NUCLEOTIDE SEQUENCE [LARGE SCALE GENOMIC DNA]</scope>
    <source>
        <strain evidence="2 6">SIBC61B</strain>
    </source>
</reference>
<proteinExistence type="predicted"/>
<dbReference type="EMBL" id="VXCE01000001">
    <property type="protein sequence ID" value="KAA8481160.1"/>
    <property type="molecule type" value="Genomic_DNA"/>
</dbReference>
<dbReference type="Pfam" id="PF16873">
    <property type="entry name" value="AbiGii_2"/>
    <property type="match status" value="1"/>
</dbReference>
<dbReference type="RefSeq" id="WP_000492407.1">
    <property type="nucleotide sequence ID" value="NZ_CP040880.1"/>
</dbReference>
<dbReference type="EMBL" id="JARPRV010000002">
    <property type="protein sequence ID" value="MDG0940690.1"/>
    <property type="molecule type" value="Genomic_DNA"/>
</dbReference>
<dbReference type="Proteomes" id="UP000194422">
    <property type="component" value="Unassembled WGS sequence"/>
</dbReference>
<dbReference type="InterPro" id="IPR031707">
    <property type="entry name" value="AbiGii_2"/>
</dbReference>
<reference evidence="3 4" key="1">
    <citation type="submission" date="2017-04" db="EMBL/GenBank/DDBJ databases">
        <authorList>
            <person name="Criscuolo A."/>
        </authorList>
    </citation>
    <scope>NUCLEOTIDE SEQUENCE [LARGE SCALE GENOMIC DNA]</scope>
    <source>
        <strain evidence="3">16-00174</strain>
    </source>
</reference>